<keyword evidence="2" id="KW-1185">Reference proteome</keyword>
<dbReference type="OrthoDB" id="10007015at2"/>
<dbReference type="Proteomes" id="UP000019150">
    <property type="component" value="Chromosome"/>
</dbReference>
<evidence type="ECO:0000313" key="1">
    <source>
        <dbReference type="EMBL" id="AHH20814.1"/>
    </source>
</evidence>
<name>W5TNS4_9NOCA</name>
<dbReference type="HOGENOM" id="CLU_2181134_0_0_11"/>
<gene>
    <name evidence="1" type="ORF">NONO_c60380</name>
</gene>
<evidence type="ECO:0000313" key="2">
    <source>
        <dbReference type="Proteomes" id="UP000019150"/>
    </source>
</evidence>
<sequence>MIDVEAVMALHFERLKVPADALNGDNTYHVQIHWLRDITRRLGIILEDESIPDEVAERIVRGVLYGAPTDEAARLRMRQQDDRMRWLREHTTLGAPVVDDLLGRKSGRE</sequence>
<protein>
    <submittedName>
        <fullName evidence="1">Uncharacterized protein</fullName>
    </submittedName>
</protein>
<dbReference type="EMBL" id="CP006850">
    <property type="protein sequence ID" value="AHH20814.1"/>
    <property type="molecule type" value="Genomic_DNA"/>
</dbReference>
<dbReference type="RefSeq" id="WP_148307009.1">
    <property type="nucleotide sequence ID" value="NZ_CP006850.1"/>
</dbReference>
<organism evidence="1 2">
    <name type="scientific">Nocardia nova SH22a</name>
    <dbReference type="NCBI Taxonomy" id="1415166"/>
    <lineage>
        <taxon>Bacteria</taxon>
        <taxon>Bacillati</taxon>
        <taxon>Actinomycetota</taxon>
        <taxon>Actinomycetes</taxon>
        <taxon>Mycobacteriales</taxon>
        <taxon>Nocardiaceae</taxon>
        <taxon>Nocardia</taxon>
    </lineage>
</organism>
<dbReference type="AlphaFoldDB" id="W5TNS4"/>
<accession>W5TNS4</accession>
<dbReference type="STRING" id="1415166.NONO_c60380"/>
<dbReference type="KEGG" id="nno:NONO_c60380"/>
<proteinExistence type="predicted"/>
<reference evidence="1 2" key="1">
    <citation type="journal article" date="2014" name="Appl. Environ. Microbiol.">
        <title>Insights into the Microbial Degradation of Rubber and Gutta-Percha by Analysis of the Complete Genome of Nocardia nova SH22a.</title>
        <authorList>
            <person name="Luo Q."/>
            <person name="Hiessl S."/>
            <person name="Poehlein A."/>
            <person name="Daniel R."/>
            <person name="Steinbuchel A."/>
        </authorList>
    </citation>
    <scope>NUCLEOTIDE SEQUENCE [LARGE SCALE GENOMIC DNA]</scope>
    <source>
        <strain evidence="1">SH22a</strain>
    </source>
</reference>
<dbReference type="PATRIC" id="fig|1415166.3.peg.6212"/>